<protein>
    <recommendedName>
        <fullName evidence="4">Lipoprotein</fullName>
    </recommendedName>
</protein>
<dbReference type="Proteomes" id="UP001056455">
    <property type="component" value="Chromosome"/>
</dbReference>
<keyword evidence="3" id="KW-1185">Reference proteome</keyword>
<evidence type="ECO:0008006" key="4">
    <source>
        <dbReference type="Google" id="ProtNLM"/>
    </source>
</evidence>
<dbReference type="EMBL" id="CP099489">
    <property type="protein sequence ID" value="USQ81791.1"/>
    <property type="molecule type" value="Genomic_DNA"/>
</dbReference>
<gene>
    <name evidence="2" type="ORF">NF556_09135</name>
</gene>
<dbReference type="PROSITE" id="PS51257">
    <property type="entry name" value="PROKAR_LIPOPROTEIN"/>
    <property type="match status" value="1"/>
</dbReference>
<organism evidence="2 3">
    <name type="scientific">Ornithinimicrobium faecis</name>
    <dbReference type="NCBI Taxonomy" id="2934158"/>
    <lineage>
        <taxon>Bacteria</taxon>
        <taxon>Bacillati</taxon>
        <taxon>Actinomycetota</taxon>
        <taxon>Actinomycetes</taxon>
        <taxon>Micrococcales</taxon>
        <taxon>Ornithinimicrobiaceae</taxon>
        <taxon>Ornithinimicrobium</taxon>
    </lineage>
</organism>
<sequence>MRVRARSLGGVLVALLLVACSGPDPQSAELTGPASSTPVVESEPAVTQESASSDDVDFSAIQAQGDAAVERSNQCMEERGFFITRFPNGESEIGVPPGPGGEEDLLRNWEECDELAGFPEPVVFSDDDLSRMYDMQLERGECLRANGWEPAEAPSRQTYMEHYTLLQQGGSEQPPYDPAMDLPPAEANAARDACPEMSLADM</sequence>
<feature type="region of interest" description="Disordered" evidence="1">
    <location>
        <begin position="168"/>
        <end position="202"/>
    </location>
</feature>
<evidence type="ECO:0000313" key="3">
    <source>
        <dbReference type="Proteomes" id="UP001056455"/>
    </source>
</evidence>
<evidence type="ECO:0000256" key="1">
    <source>
        <dbReference type="SAM" id="MobiDB-lite"/>
    </source>
</evidence>
<dbReference type="RefSeq" id="WP_252595327.1">
    <property type="nucleotide sequence ID" value="NZ_CP099489.1"/>
</dbReference>
<reference evidence="2" key="1">
    <citation type="submission" date="2022-06" db="EMBL/GenBank/DDBJ databases">
        <title>Ornithinimicrobium HY1793.</title>
        <authorList>
            <person name="Huang Y."/>
        </authorList>
    </citation>
    <scope>NUCLEOTIDE SEQUENCE</scope>
    <source>
        <strain evidence="2">HY1793</strain>
    </source>
</reference>
<proteinExistence type="predicted"/>
<name>A0ABY4YYC9_9MICO</name>
<evidence type="ECO:0000313" key="2">
    <source>
        <dbReference type="EMBL" id="USQ81791.1"/>
    </source>
</evidence>
<accession>A0ABY4YYC9</accession>